<dbReference type="InterPro" id="IPR050109">
    <property type="entry name" value="HTH-type_TetR-like_transc_reg"/>
</dbReference>
<reference evidence="4 5" key="1">
    <citation type="submission" date="2024-03" db="EMBL/GenBank/DDBJ databases">
        <title>High-quality draft genome sequencing of Tistrella sp. BH-R2-4.</title>
        <authorList>
            <person name="Dong C."/>
        </authorList>
    </citation>
    <scope>NUCLEOTIDE SEQUENCE [LARGE SCALE GENOMIC DNA]</scope>
    <source>
        <strain evidence="4 5">BH-R2-4</strain>
    </source>
</reference>
<dbReference type="InterPro" id="IPR009057">
    <property type="entry name" value="Homeodomain-like_sf"/>
</dbReference>
<dbReference type="InterPro" id="IPR023772">
    <property type="entry name" value="DNA-bd_HTH_TetR-type_CS"/>
</dbReference>
<dbReference type="PRINTS" id="PR00455">
    <property type="entry name" value="HTHTETR"/>
</dbReference>
<dbReference type="Gene3D" id="1.10.357.10">
    <property type="entry name" value="Tetracycline Repressor, domain 2"/>
    <property type="match status" value="1"/>
</dbReference>
<dbReference type="PANTHER" id="PTHR30055:SF200">
    <property type="entry name" value="HTH-TYPE TRANSCRIPTIONAL REPRESSOR BDCR"/>
    <property type="match status" value="1"/>
</dbReference>
<dbReference type="EMBL" id="JBBKTW010000004">
    <property type="protein sequence ID" value="MEN2989356.1"/>
    <property type="molecule type" value="Genomic_DNA"/>
</dbReference>
<dbReference type="SUPFAM" id="SSF48498">
    <property type="entry name" value="Tetracyclin repressor-like, C-terminal domain"/>
    <property type="match status" value="1"/>
</dbReference>
<dbReference type="RefSeq" id="WP_345937524.1">
    <property type="nucleotide sequence ID" value="NZ_JBBKTW010000004.1"/>
</dbReference>
<evidence type="ECO:0000256" key="2">
    <source>
        <dbReference type="PROSITE-ProRule" id="PRU00335"/>
    </source>
</evidence>
<gene>
    <name evidence="4" type="ORF">WG926_13665</name>
</gene>
<dbReference type="PROSITE" id="PS50977">
    <property type="entry name" value="HTH_TETR_2"/>
    <property type="match status" value="1"/>
</dbReference>
<evidence type="ECO:0000259" key="3">
    <source>
        <dbReference type="PROSITE" id="PS50977"/>
    </source>
</evidence>
<protein>
    <submittedName>
        <fullName evidence="4">Helix-turn-helix domain-containing protein</fullName>
    </submittedName>
</protein>
<feature type="domain" description="HTH tetR-type" evidence="3">
    <location>
        <begin position="15"/>
        <end position="75"/>
    </location>
</feature>
<organism evidence="4 5">
    <name type="scientific">Tistrella arctica</name>
    <dbReference type="NCBI Taxonomy" id="3133430"/>
    <lineage>
        <taxon>Bacteria</taxon>
        <taxon>Pseudomonadati</taxon>
        <taxon>Pseudomonadota</taxon>
        <taxon>Alphaproteobacteria</taxon>
        <taxon>Geminicoccales</taxon>
        <taxon>Geminicoccaceae</taxon>
        <taxon>Tistrella</taxon>
    </lineage>
</organism>
<dbReference type="PROSITE" id="PS01081">
    <property type="entry name" value="HTH_TETR_1"/>
    <property type="match status" value="1"/>
</dbReference>
<evidence type="ECO:0000256" key="1">
    <source>
        <dbReference type="ARBA" id="ARBA00023125"/>
    </source>
</evidence>
<dbReference type="InterPro" id="IPR036271">
    <property type="entry name" value="Tet_transcr_reg_TetR-rel_C_sf"/>
</dbReference>
<dbReference type="InterPro" id="IPR001647">
    <property type="entry name" value="HTH_TetR"/>
</dbReference>
<name>A0ABU9YKN5_9PROT</name>
<keyword evidence="1 2" id="KW-0238">DNA-binding</keyword>
<accession>A0ABU9YKN5</accession>
<dbReference type="Proteomes" id="UP001413721">
    <property type="component" value="Unassembled WGS sequence"/>
</dbReference>
<evidence type="ECO:0000313" key="4">
    <source>
        <dbReference type="EMBL" id="MEN2989356.1"/>
    </source>
</evidence>
<proteinExistence type="predicted"/>
<sequence>MPVFINFKNKKPMEETTRSRIIDAAEALFYGHGLRSVSVDAISERAGVTKRSVYYHFESKDELIAACLTARDAPTVERYRHWLGDDDRPLPDRIMAMFSALAEYASRPNWRGCGFTRAAVELAGQPGHPAVVMAADHKTRFEHWLAEELAHGGVSHPALAGRQVMILLEGAIAHMLIHRDVSYALAAGKAAVALVSAGLSEAPAPAETQMA</sequence>
<comment type="caution">
    <text evidence="4">The sequence shown here is derived from an EMBL/GenBank/DDBJ whole genome shotgun (WGS) entry which is preliminary data.</text>
</comment>
<dbReference type="PANTHER" id="PTHR30055">
    <property type="entry name" value="HTH-TYPE TRANSCRIPTIONAL REGULATOR RUTR"/>
    <property type="match status" value="1"/>
</dbReference>
<evidence type="ECO:0000313" key="5">
    <source>
        <dbReference type="Proteomes" id="UP001413721"/>
    </source>
</evidence>
<keyword evidence="5" id="KW-1185">Reference proteome</keyword>
<dbReference type="SUPFAM" id="SSF46689">
    <property type="entry name" value="Homeodomain-like"/>
    <property type="match status" value="1"/>
</dbReference>
<feature type="DNA-binding region" description="H-T-H motif" evidence="2">
    <location>
        <begin position="38"/>
        <end position="57"/>
    </location>
</feature>
<dbReference type="Pfam" id="PF00440">
    <property type="entry name" value="TetR_N"/>
    <property type="match status" value="1"/>
</dbReference>